<dbReference type="GO" id="GO:0006633">
    <property type="term" value="P:fatty acid biosynthetic process"/>
    <property type="evidence" value="ECO:0007669"/>
    <property type="project" value="TreeGrafter"/>
</dbReference>
<reference evidence="3" key="1">
    <citation type="submission" date="2021-02" db="EMBL/GenBank/DDBJ databases">
        <authorList>
            <person name="Nowell W R."/>
        </authorList>
    </citation>
    <scope>NUCLEOTIDE SEQUENCE</scope>
</reference>
<dbReference type="PRINTS" id="PR00081">
    <property type="entry name" value="GDHRDH"/>
</dbReference>
<evidence type="ECO:0000256" key="2">
    <source>
        <dbReference type="ARBA" id="ARBA00006484"/>
    </source>
</evidence>
<gene>
    <name evidence="3" type="ORF">JYZ213_LOCUS34175</name>
</gene>
<comment type="caution">
    <text evidence="3">The sequence shown here is derived from an EMBL/GenBank/DDBJ whole genome shotgun (WGS) entry which is preliminary data.</text>
</comment>
<dbReference type="GO" id="GO:0048038">
    <property type="term" value="F:quinone binding"/>
    <property type="evidence" value="ECO:0007669"/>
    <property type="project" value="TreeGrafter"/>
</dbReference>
<dbReference type="PANTHER" id="PTHR42760:SF121">
    <property type="entry name" value="3-OXOACYL-(ACYL-CARRIER-PROTEIN) REDUCTASE"/>
    <property type="match status" value="1"/>
</dbReference>
<sequence length="391" mass="43245">MLDEEINENEALYDSQSSILTSPSSSTCSDMPKVNHNNFIKHRLSNIDVSDVSLLETKQIPIKVLTINGKCSHIFKSALEECVEDCILEFPDDQDSIYVSKSRETIQIPNENNRNSINTRSSHQYNAQTQIGSGRTSTTNNLVLPSVNLATSARMRHQLTEDYLHYLTGATRGMGRAIAFRLARNGLNVAVNDINVNSTELTDTQKEIEKLGRKAFVTIVDVSNEKAVEIMMKNVAKELGMANDRVCPIQSPIEITADEWDRVLAVNLRGVFLCYKEAAKVMIAQGKDDKIIGACSMVDHMTMPLATAIKLAQHKITVNAYCPAGYSCIEQMATYGKVSKEEIYKGCSPKIPLGRIAKPDEIASFVSYLASEESNYKTGQSVIIDEGFSLS</sequence>
<comment type="pathway">
    <text evidence="1">Lipid metabolism; fatty acid biosynthesis.</text>
</comment>
<organism evidence="3 4">
    <name type="scientific">Adineta steineri</name>
    <dbReference type="NCBI Taxonomy" id="433720"/>
    <lineage>
        <taxon>Eukaryota</taxon>
        <taxon>Metazoa</taxon>
        <taxon>Spiralia</taxon>
        <taxon>Gnathifera</taxon>
        <taxon>Rotifera</taxon>
        <taxon>Eurotatoria</taxon>
        <taxon>Bdelloidea</taxon>
        <taxon>Adinetida</taxon>
        <taxon>Adinetidae</taxon>
        <taxon>Adineta</taxon>
    </lineage>
</organism>
<dbReference type="SUPFAM" id="SSF51735">
    <property type="entry name" value="NAD(P)-binding Rossmann-fold domains"/>
    <property type="match status" value="1"/>
</dbReference>
<evidence type="ECO:0000256" key="1">
    <source>
        <dbReference type="ARBA" id="ARBA00005194"/>
    </source>
</evidence>
<dbReference type="InterPro" id="IPR002347">
    <property type="entry name" value="SDR_fam"/>
</dbReference>
<dbReference type="EMBL" id="CAJNOG010000684">
    <property type="protein sequence ID" value="CAF1335141.1"/>
    <property type="molecule type" value="Genomic_DNA"/>
</dbReference>
<evidence type="ECO:0000313" key="3">
    <source>
        <dbReference type="EMBL" id="CAF1335141.1"/>
    </source>
</evidence>
<name>A0A815G8B2_9BILA</name>
<dbReference type="Pfam" id="PF13561">
    <property type="entry name" value="adh_short_C2"/>
    <property type="match status" value="1"/>
</dbReference>
<dbReference type="Pfam" id="PF00106">
    <property type="entry name" value="adh_short"/>
    <property type="match status" value="1"/>
</dbReference>
<dbReference type="AlphaFoldDB" id="A0A815G8B2"/>
<proteinExistence type="inferred from homology"/>
<dbReference type="PANTHER" id="PTHR42760">
    <property type="entry name" value="SHORT-CHAIN DEHYDROGENASES/REDUCTASES FAMILY MEMBER"/>
    <property type="match status" value="1"/>
</dbReference>
<accession>A0A815G8B2</accession>
<dbReference type="InterPro" id="IPR036291">
    <property type="entry name" value="NAD(P)-bd_dom_sf"/>
</dbReference>
<dbReference type="Gene3D" id="3.40.50.720">
    <property type="entry name" value="NAD(P)-binding Rossmann-like Domain"/>
    <property type="match status" value="1"/>
</dbReference>
<dbReference type="GO" id="GO:0016616">
    <property type="term" value="F:oxidoreductase activity, acting on the CH-OH group of donors, NAD or NADP as acceptor"/>
    <property type="evidence" value="ECO:0007669"/>
    <property type="project" value="TreeGrafter"/>
</dbReference>
<protein>
    <submittedName>
        <fullName evidence="3">Uncharacterized protein</fullName>
    </submittedName>
</protein>
<dbReference type="Proteomes" id="UP000663845">
    <property type="component" value="Unassembled WGS sequence"/>
</dbReference>
<evidence type="ECO:0000313" key="4">
    <source>
        <dbReference type="Proteomes" id="UP000663845"/>
    </source>
</evidence>
<comment type="similarity">
    <text evidence="2">Belongs to the short-chain dehydrogenases/reductases (SDR) family.</text>
</comment>